<proteinExistence type="predicted"/>
<comment type="caution">
    <text evidence="1">The sequence shown here is derived from an EMBL/GenBank/DDBJ whole genome shotgun (WGS) entry which is preliminary data.</text>
</comment>
<reference evidence="1 2" key="1">
    <citation type="submission" date="2015-06" db="EMBL/GenBank/DDBJ databases">
        <title>The Genome Sequence of Enterococcus cecorum 170AEA1.</title>
        <authorList>
            <consortium name="The Broad Institute Genomics Platform"/>
            <consortium name="The Broad Institute Genome Sequencing Center for Infectious Disease"/>
            <person name="Earl A.M."/>
            <person name="Van Tyne D."/>
            <person name="Lebreton F."/>
            <person name="Saavedra J.T."/>
            <person name="Gilmore M.S."/>
            <person name="Manson McGuire A."/>
            <person name="Clock S."/>
            <person name="Crupain M."/>
            <person name="Rangan U."/>
            <person name="Young S."/>
            <person name="Abouelleil A."/>
            <person name="Cao P."/>
            <person name="Chapman S.B."/>
            <person name="Griggs A."/>
            <person name="Priest M."/>
            <person name="Shea T."/>
            <person name="Wortman J."/>
            <person name="Nusbaum C."/>
            <person name="Birren B."/>
        </authorList>
    </citation>
    <scope>NUCLEOTIDE SEQUENCE [LARGE SCALE GENOMIC DNA]</scope>
    <source>
        <strain evidence="1 2">170AEA1</strain>
    </source>
</reference>
<dbReference type="EMBL" id="LEOY01000002">
    <property type="protein sequence ID" value="RBR31796.1"/>
    <property type="molecule type" value="Genomic_DNA"/>
</dbReference>
<protein>
    <submittedName>
        <fullName evidence="1">Uncharacterized protein</fullName>
    </submittedName>
</protein>
<accession>A0A366SIX5</accession>
<evidence type="ECO:0000313" key="2">
    <source>
        <dbReference type="Proteomes" id="UP000252800"/>
    </source>
</evidence>
<dbReference type="AlphaFoldDB" id="A0A366SIX5"/>
<dbReference type="SUPFAM" id="SSF101898">
    <property type="entry name" value="NHL repeat"/>
    <property type="match status" value="1"/>
</dbReference>
<organism evidence="1 2">
    <name type="scientific">Enterococcus cecorum</name>
    <dbReference type="NCBI Taxonomy" id="44008"/>
    <lineage>
        <taxon>Bacteria</taxon>
        <taxon>Bacillati</taxon>
        <taxon>Bacillota</taxon>
        <taxon>Bacilli</taxon>
        <taxon>Lactobacillales</taxon>
        <taxon>Enterococcaceae</taxon>
        <taxon>Enterococcus</taxon>
    </lineage>
</organism>
<gene>
    <name evidence="1" type="ORF">EB18_00219</name>
</gene>
<sequence length="383" mass="44805">MNLYTYSGIYLADNQKLLIPTVNCNGLFAISKANQSQYLGIFNEASHPLAWMIVASHQIDREIYFFSFYQFCFWKFNLDTKKMEFVEYYKCDESFLVTNVELVNNQFWIFSNITTIPILIYDCYTGKVSNLSWDCITDHEGFSITKSVVYENKIFFATRKINNVQLAIVDCARKNISYKPIVDAQNIDTLTVYRDEVWLLYLHNNGKTVVERYNINDENGLIIPLEDSSIVLNDQEIMYYQLIMYNNSLYAFSTKDNHILKINVKNANTKKIVNHQLQSNKKHMSEFVMQSIQKVENGYLIYSPNLGYVQLFNIENEELKSLNFMIDSSEIDMAYNTLLANGTQTLLEKNTDDMEYFFNHVVCKQKINEEYSALIGYKIYNSL</sequence>
<dbReference type="RefSeq" id="WP_113783642.1">
    <property type="nucleotide sequence ID" value="NZ_KZ845739.1"/>
</dbReference>
<evidence type="ECO:0000313" key="1">
    <source>
        <dbReference type="EMBL" id="RBR31796.1"/>
    </source>
</evidence>
<dbReference type="Proteomes" id="UP000252800">
    <property type="component" value="Unassembled WGS sequence"/>
</dbReference>
<name>A0A366SIX5_9ENTE</name>